<comment type="caution">
    <text evidence="2">The sequence shown here is derived from an EMBL/GenBank/DDBJ whole genome shotgun (WGS) entry which is preliminary data.</text>
</comment>
<accession>A0A9P5H915</accession>
<dbReference type="EMBL" id="JAANBB010000124">
    <property type="protein sequence ID" value="KAF7549351.1"/>
    <property type="molecule type" value="Genomic_DNA"/>
</dbReference>
<dbReference type="InterPro" id="IPR008030">
    <property type="entry name" value="NmrA-like"/>
</dbReference>
<proteinExistence type="predicted"/>
<dbReference type="PANTHER" id="PTHR48079">
    <property type="entry name" value="PROTEIN YEEZ"/>
    <property type="match status" value="1"/>
</dbReference>
<evidence type="ECO:0000313" key="2">
    <source>
        <dbReference type="EMBL" id="KAF7549351.1"/>
    </source>
</evidence>
<protein>
    <recommendedName>
        <fullName evidence="1">NmrA-like domain-containing protein</fullName>
    </recommendedName>
</protein>
<reference evidence="2" key="1">
    <citation type="submission" date="2020-03" db="EMBL/GenBank/DDBJ databases">
        <title>Draft Genome Sequence of Cylindrodendrum hubeiense.</title>
        <authorList>
            <person name="Buettner E."/>
            <person name="Kellner H."/>
        </authorList>
    </citation>
    <scope>NUCLEOTIDE SEQUENCE</scope>
    <source>
        <strain evidence="2">IHI 201604</strain>
    </source>
</reference>
<dbReference type="AlphaFoldDB" id="A0A9P5H915"/>
<dbReference type="OrthoDB" id="2130169at2759"/>
<dbReference type="InterPro" id="IPR051783">
    <property type="entry name" value="NAD(P)-dependent_oxidoreduct"/>
</dbReference>
<dbReference type="Gene3D" id="3.40.50.720">
    <property type="entry name" value="NAD(P)-binding Rossmann-like Domain"/>
    <property type="match status" value="2"/>
</dbReference>
<feature type="domain" description="NmrA-like" evidence="1">
    <location>
        <begin position="4"/>
        <end position="78"/>
    </location>
</feature>
<name>A0A9P5H915_9HYPO</name>
<dbReference type="Proteomes" id="UP000722485">
    <property type="component" value="Unassembled WGS sequence"/>
</dbReference>
<evidence type="ECO:0000313" key="3">
    <source>
        <dbReference type="Proteomes" id="UP000722485"/>
    </source>
</evidence>
<dbReference type="SUPFAM" id="SSF51735">
    <property type="entry name" value="NAD(P)-binding Rossmann-fold domains"/>
    <property type="match status" value="1"/>
</dbReference>
<sequence>MTGILLTGASGYIGGDLLHLLAKSHPEYRVRALIRDTAKGDVIKKKFSQVQIVDGGLDDTELLAREAKDADVVLHLAATGHLSSVKTIHQALLEKSTTQTPPYWIQISGASALAAAELADQTRSPGTGTDIVWNDLDGIDAIRSIIKDHPSRAVDNYMLSVADETSHIKSAIVMPPIIYGRGRGPINQRSIQIPELAKATLKLQRGLQVGSGQSRWGNVHIQDLSQLIVKLVENALEGRQDKSVWGSNGIFLTSLRELSFGEISRRITSAAYDLDLLPNKSIDQLNKEQSNELLPHGAVLYGTNARSQAQRAEKFLGWKAENLDLEHEIPLVVAQEACGLGLMDKKGFTPRI</sequence>
<organism evidence="2 3">
    <name type="scientific">Cylindrodendrum hubeiense</name>
    <dbReference type="NCBI Taxonomy" id="595255"/>
    <lineage>
        <taxon>Eukaryota</taxon>
        <taxon>Fungi</taxon>
        <taxon>Dikarya</taxon>
        <taxon>Ascomycota</taxon>
        <taxon>Pezizomycotina</taxon>
        <taxon>Sordariomycetes</taxon>
        <taxon>Hypocreomycetidae</taxon>
        <taxon>Hypocreales</taxon>
        <taxon>Nectriaceae</taxon>
        <taxon>Cylindrodendrum</taxon>
    </lineage>
</organism>
<dbReference type="Pfam" id="PF05368">
    <property type="entry name" value="NmrA"/>
    <property type="match status" value="1"/>
</dbReference>
<dbReference type="GO" id="GO:0004029">
    <property type="term" value="F:aldehyde dehydrogenase (NAD+) activity"/>
    <property type="evidence" value="ECO:0007669"/>
    <property type="project" value="TreeGrafter"/>
</dbReference>
<gene>
    <name evidence="2" type="ORF">G7Z17_g6437</name>
</gene>
<dbReference type="GO" id="GO:0005737">
    <property type="term" value="C:cytoplasm"/>
    <property type="evidence" value="ECO:0007669"/>
    <property type="project" value="TreeGrafter"/>
</dbReference>
<dbReference type="PANTHER" id="PTHR48079:SF8">
    <property type="entry name" value="NAD(P)-BINDING DOMAIN-CONTAINING PROTEIN"/>
    <property type="match status" value="1"/>
</dbReference>
<evidence type="ECO:0000259" key="1">
    <source>
        <dbReference type="Pfam" id="PF05368"/>
    </source>
</evidence>
<keyword evidence="3" id="KW-1185">Reference proteome</keyword>
<dbReference type="InterPro" id="IPR036291">
    <property type="entry name" value="NAD(P)-bd_dom_sf"/>
</dbReference>